<dbReference type="GO" id="GO:0000976">
    <property type="term" value="F:transcription cis-regulatory region binding"/>
    <property type="evidence" value="ECO:0007669"/>
    <property type="project" value="TreeGrafter"/>
</dbReference>
<evidence type="ECO:0000256" key="1">
    <source>
        <dbReference type="ARBA" id="ARBA00009437"/>
    </source>
</evidence>
<dbReference type="EMBL" id="RYFI01000012">
    <property type="protein sequence ID" value="RXF72802.1"/>
    <property type="molecule type" value="Genomic_DNA"/>
</dbReference>
<reference evidence="6 7" key="1">
    <citation type="submission" date="2018-12" db="EMBL/GenBank/DDBJ databases">
        <title>bacterium Hansschlegelia zhihuaiae S113.</title>
        <authorList>
            <person name="He J."/>
        </authorList>
    </citation>
    <scope>NUCLEOTIDE SEQUENCE [LARGE SCALE GENOMIC DNA]</scope>
    <source>
        <strain evidence="6 7">S 113</strain>
    </source>
</reference>
<keyword evidence="2" id="KW-0805">Transcription regulation</keyword>
<dbReference type="AlphaFoldDB" id="A0A4V1KJ34"/>
<keyword evidence="7" id="KW-1185">Reference proteome</keyword>
<dbReference type="Gene3D" id="3.40.190.290">
    <property type="match status" value="1"/>
</dbReference>
<evidence type="ECO:0000313" key="6">
    <source>
        <dbReference type="EMBL" id="RXF72802.1"/>
    </source>
</evidence>
<gene>
    <name evidence="6" type="ORF">EK403_13260</name>
</gene>
<dbReference type="InterPro" id="IPR036390">
    <property type="entry name" value="WH_DNA-bd_sf"/>
</dbReference>
<dbReference type="SUPFAM" id="SSF46785">
    <property type="entry name" value="Winged helix' DNA-binding domain"/>
    <property type="match status" value="1"/>
</dbReference>
<accession>A0A4V1KJ34</accession>
<dbReference type="FunFam" id="1.10.10.10:FF:000001">
    <property type="entry name" value="LysR family transcriptional regulator"/>
    <property type="match status" value="1"/>
</dbReference>
<dbReference type="PANTHER" id="PTHR30126">
    <property type="entry name" value="HTH-TYPE TRANSCRIPTIONAL REGULATOR"/>
    <property type="match status" value="1"/>
</dbReference>
<evidence type="ECO:0000256" key="3">
    <source>
        <dbReference type="ARBA" id="ARBA00023125"/>
    </source>
</evidence>
<evidence type="ECO:0000259" key="5">
    <source>
        <dbReference type="PROSITE" id="PS50931"/>
    </source>
</evidence>
<evidence type="ECO:0000256" key="4">
    <source>
        <dbReference type="ARBA" id="ARBA00023163"/>
    </source>
</evidence>
<dbReference type="PANTHER" id="PTHR30126:SF94">
    <property type="entry name" value="LYSR FAMILY TRANSCRIPTIONAL REGULATOR"/>
    <property type="match status" value="1"/>
</dbReference>
<organism evidence="6 7">
    <name type="scientific">Hansschlegelia zhihuaiae</name>
    <dbReference type="NCBI Taxonomy" id="405005"/>
    <lineage>
        <taxon>Bacteria</taxon>
        <taxon>Pseudomonadati</taxon>
        <taxon>Pseudomonadota</taxon>
        <taxon>Alphaproteobacteria</taxon>
        <taxon>Hyphomicrobiales</taxon>
        <taxon>Methylopilaceae</taxon>
        <taxon>Hansschlegelia</taxon>
    </lineage>
</organism>
<dbReference type="OrthoDB" id="9803735at2"/>
<dbReference type="GO" id="GO:0003700">
    <property type="term" value="F:DNA-binding transcription factor activity"/>
    <property type="evidence" value="ECO:0007669"/>
    <property type="project" value="InterPro"/>
</dbReference>
<comment type="similarity">
    <text evidence="1">Belongs to the LysR transcriptional regulatory family.</text>
</comment>
<dbReference type="Pfam" id="PF03466">
    <property type="entry name" value="LysR_substrate"/>
    <property type="match status" value="1"/>
</dbReference>
<dbReference type="Pfam" id="PF00126">
    <property type="entry name" value="HTH_1"/>
    <property type="match status" value="1"/>
</dbReference>
<dbReference type="SUPFAM" id="SSF53850">
    <property type="entry name" value="Periplasmic binding protein-like II"/>
    <property type="match status" value="1"/>
</dbReference>
<dbReference type="Gene3D" id="1.10.10.10">
    <property type="entry name" value="Winged helix-like DNA-binding domain superfamily/Winged helix DNA-binding domain"/>
    <property type="match status" value="1"/>
</dbReference>
<dbReference type="PRINTS" id="PR00039">
    <property type="entry name" value="HTHLYSR"/>
</dbReference>
<evidence type="ECO:0000313" key="7">
    <source>
        <dbReference type="Proteomes" id="UP000289708"/>
    </source>
</evidence>
<feature type="domain" description="HTH lysR-type" evidence="5">
    <location>
        <begin position="15"/>
        <end position="67"/>
    </location>
</feature>
<dbReference type="Proteomes" id="UP000289708">
    <property type="component" value="Unassembled WGS sequence"/>
</dbReference>
<dbReference type="InterPro" id="IPR000847">
    <property type="entry name" value="LysR_HTH_N"/>
</dbReference>
<dbReference type="InterPro" id="IPR005119">
    <property type="entry name" value="LysR_subst-bd"/>
</dbReference>
<dbReference type="PROSITE" id="PS50931">
    <property type="entry name" value="HTH_LYSR"/>
    <property type="match status" value="1"/>
</dbReference>
<sequence>MHRSILCMAISGTGLSAFHAVAQAGSFTKAARARHVSQPTLSAQVRGLEEAYGVRLFDRVGRTVRLTPLGQSLFVITARMFAAEDEAEALLAGVRTLSRGHLRIAADSATHVMPALGRIRDKHPGLTFSLTIGNSSDVLQQLMDYSADVAVTAKQTSDPRILSVRLRSDRLVGFVRADHPFARRDAAPIEAFVGQDVVLRERGSVTREVFEARLAEAGVRPGHLLEVQTREAVRDAVITGFGIGVIFENEFREGEGLRRVEITGADLSVAEYAVCLEERRRIPLVRSFLEAVQA</sequence>
<protein>
    <submittedName>
        <fullName evidence="6">LysR family transcriptional regulator</fullName>
    </submittedName>
</protein>
<proteinExistence type="inferred from homology"/>
<keyword evidence="3" id="KW-0238">DNA-binding</keyword>
<comment type="caution">
    <text evidence="6">The sequence shown here is derived from an EMBL/GenBank/DDBJ whole genome shotgun (WGS) entry which is preliminary data.</text>
</comment>
<keyword evidence="4" id="KW-0804">Transcription</keyword>
<dbReference type="InterPro" id="IPR036388">
    <property type="entry name" value="WH-like_DNA-bd_sf"/>
</dbReference>
<evidence type="ECO:0000256" key="2">
    <source>
        <dbReference type="ARBA" id="ARBA00023015"/>
    </source>
</evidence>
<name>A0A4V1KJ34_9HYPH</name>